<organism evidence="2 3">
    <name type="scientific">Kingdonia uniflora</name>
    <dbReference type="NCBI Taxonomy" id="39325"/>
    <lineage>
        <taxon>Eukaryota</taxon>
        <taxon>Viridiplantae</taxon>
        <taxon>Streptophyta</taxon>
        <taxon>Embryophyta</taxon>
        <taxon>Tracheophyta</taxon>
        <taxon>Spermatophyta</taxon>
        <taxon>Magnoliopsida</taxon>
        <taxon>Ranunculales</taxon>
        <taxon>Circaeasteraceae</taxon>
        <taxon>Kingdonia</taxon>
    </lineage>
</organism>
<proteinExistence type="predicted"/>
<name>A0A7J7LJ12_9MAGN</name>
<dbReference type="Proteomes" id="UP000541444">
    <property type="component" value="Unassembled WGS sequence"/>
</dbReference>
<keyword evidence="3" id="KW-1185">Reference proteome</keyword>
<comment type="caution">
    <text evidence="2">The sequence shown here is derived from an EMBL/GenBank/DDBJ whole genome shotgun (WGS) entry which is preliminary data.</text>
</comment>
<dbReference type="EMBL" id="JACGCM010002254">
    <property type="protein sequence ID" value="KAF6142510.1"/>
    <property type="molecule type" value="Genomic_DNA"/>
</dbReference>
<protein>
    <submittedName>
        <fullName evidence="2">Uncharacterized protein</fullName>
    </submittedName>
</protein>
<accession>A0A7J7LJ12</accession>
<feature type="region of interest" description="Disordered" evidence="1">
    <location>
        <begin position="83"/>
        <end position="115"/>
    </location>
</feature>
<evidence type="ECO:0000313" key="3">
    <source>
        <dbReference type="Proteomes" id="UP000541444"/>
    </source>
</evidence>
<dbReference type="OrthoDB" id="1928087at2759"/>
<reference evidence="2 3" key="1">
    <citation type="journal article" date="2020" name="IScience">
        <title>Genome Sequencing of the Endangered Kingdonia uniflora (Circaeasteraceae, Ranunculales) Reveals Potential Mechanisms of Evolutionary Specialization.</title>
        <authorList>
            <person name="Sun Y."/>
            <person name="Deng T."/>
            <person name="Zhang A."/>
            <person name="Moore M.J."/>
            <person name="Landis J.B."/>
            <person name="Lin N."/>
            <person name="Zhang H."/>
            <person name="Zhang X."/>
            <person name="Huang J."/>
            <person name="Zhang X."/>
            <person name="Sun H."/>
            <person name="Wang H."/>
        </authorList>
    </citation>
    <scope>NUCLEOTIDE SEQUENCE [LARGE SCALE GENOMIC DNA]</scope>
    <source>
        <strain evidence="2">TB1705</strain>
        <tissue evidence="2">Leaf</tissue>
    </source>
</reference>
<dbReference type="AlphaFoldDB" id="A0A7J7LJ12"/>
<evidence type="ECO:0000313" key="2">
    <source>
        <dbReference type="EMBL" id="KAF6142510.1"/>
    </source>
</evidence>
<gene>
    <name evidence="2" type="ORF">GIB67_039474</name>
</gene>
<evidence type="ECO:0000256" key="1">
    <source>
        <dbReference type="SAM" id="MobiDB-lite"/>
    </source>
</evidence>
<sequence>MAEETLEMEVRNVNSAFRDNSQGNKGNLEEKVLQFKSPVKFHMKLGLKDCLLQVKSKSILDPCEDENDDIQEEEDVSLGVDSVQMADPSDSDSEIHSPEENNYIITPTDNTQNDEEDEQQLSRLRDWMELYHTDTVELTDVLSNFPDISMAILGGTIQAPTLTGDVVLKVNRYSSDGSELEQAGLVSFGVLVTRVVALVWNSWLKIGEETMIELSFLNPYLFSSKGTEVLAIFLPEAIVVIVVTDIPEGIDAQGSPMGFK</sequence>